<organism evidence="1">
    <name type="scientific">marine metagenome</name>
    <dbReference type="NCBI Taxonomy" id="408172"/>
    <lineage>
        <taxon>unclassified sequences</taxon>
        <taxon>metagenomes</taxon>
        <taxon>ecological metagenomes</taxon>
    </lineage>
</organism>
<reference evidence="1" key="1">
    <citation type="submission" date="2018-05" db="EMBL/GenBank/DDBJ databases">
        <authorList>
            <person name="Lanie J.A."/>
            <person name="Ng W.-L."/>
            <person name="Kazmierczak K.M."/>
            <person name="Andrzejewski T.M."/>
            <person name="Davidsen T.M."/>
            <person name="Wayne K.J."/>
            <person name="Tettelin H."/>
            <person name="Glass J.I."/>
            <person name="Rusch D."/>
            <person name="Podicherti R."/>
            <person name="Tsui H.-C.T."/>
            <person name="Winkler M.E."/>
        </authorList>
    </citation>
    <scope>NUCLEOTIDE SEQUENCE</scope>
</reference>
<evidence type="ECO:0000313" key="1">
    <source>
        <dbReference type="EMBL" id="SVB71022.1"/>
    </source>
</evidence>
<feature type="non-terminal residue" evidence="1">
    <location>
        <position position="158"/>
    </location>
</feature>
<sequence>MTSCNEKINKIHAIFVDITGSTRISEIENAKKFCTYLKNMLDKKVKGGEEVVIYPIHSWTESAGPIGEWEMPLPVDINWKRKWEAKIAEIVSEVNKKCFTETRIGPNVRSSTSLFPIFNKLKWLSKRGNVEVTIFSDMIEDNASLDFTELFTRLEKPA</sequence>
<dbReference type="EMBL" id="UINC01053921">
    <property type="protein sequence ID" value="SVB71022.1"/>
    <property type="molecule type" value="Genomic_DNA"/>
</dbReference>
<dbReference type="AlphaFoldDB" id="A0A382G836"/>
<name>A0A382G836_9ZZZZ</name>
<protein>
    <recommendedName>
        <fullName evidence="2">VWFA domain-containing protein</fullName>
    </recommendedName>
</protein>
<proteinExistence type="predicted"/>
<gene>
    <name evidence="1" type="ORF">METZ01_LOCUS223876</name>
</gene>
<evidence type="ECO:0008006" key="2">
    <source>
        <dbReference type="Google" id="ProtNLM"/>
    </source>
</evidence>
<accession>A0A382G836</accession>